<evidence type="ECO:0000259" key="15">
    <source>
        <dbReference type="PROSITE" id="PS50125"/>
    </source>
</evidence>
<gene>
    <name evidence="16" type="primary">Npr2_0</name>
    <name evidence="16" type="ORF">ZOSHYP_R07207</name>
</gene>
<keyword evidence="3" id="KW-0812">Transmembrane</keyword>
<dbReference type="InterPro" id="IPR001245">
    <property type="entry name" value="Ser-Thr/Tyr_kinase_cat_dom"/>
</dbReference>
<dbReference type="Pfam" id="PF00211">
    <property type="entry name" value="Guanylate_cyc"/>
    <property type="match status" value="1"/>
</dbReference>
<proteinExistence type="inferred from homology"/>
<keyword evidence="9" id="KW-0325">Glycoprotein</keyword>
<dbReference type="PROSITE" id="PS50125">
    <property type="entry name" value="GUANYLATE_CYCLASE_2"/>
    <property type="match status" value="1"/>
</dbReference>
<keyword evidence="11 13" id="KW-0141">cGMP biosynthesis</keyword>
<dbReference type="GO" id="GO:0035556">
    <property type="term" value="P:intracellular signal transduction"/>
    <property type="evidence" value="ECO:0007669"/>
    <property type="project" value="InterPro"/>
</dbReference>
<evidence type="ECO:0000256" key="3">
    <source>
        <dbReference type="ARBA" id="ARBA00022692"/>
    </source>
</evidence>
<dbReference type="Gene3D" id="3.30.70.1230">
    <property type="entry name" value="Nucleotide cyclase"/>
    <property type="match status" value="1"/>
</dbReference>
<comment type="similarity">
    <text evidence="12">Belongs to the adenylyl cyclase class-4/guanylyl cyclase family.</text>
</comment>
<sequence>WFQYQKQKMLWDESWIIDFTCIKQDYILRTATGSMMNAPPAPSDSNVSCVTALSSCTAAANMSSRKCFTQTGRYDGRTVAIKKITKKAFTLSKTIRKEVKQVRELDHPNLCKFIGGCIEVPNVAIVTEYCPKGSLSDVLLNEDIPLNWGFRFSFATDIAQGMAYLHHHKMYHGRLKSNNCVIDDRWVCKIADYGLQSYRKEDSPDGSSSSLQHLIHIYTAPEIHTLSDVEPNSMSDVYSYAIILLEIATRSDPLAKGDVPLAEYSWCPPLAELISRKAENSCPCPTDYVELIERCRKNNPSQRPTFEQIKKMLYKMNPVSPVDMMMTLMEKYNKHLEILVSERTQDLIHEKQKTDRLLYSMLPKQVADDLRQGKHAQAQSYSSATIFFSDIVGFTELSSSSTPYQVVDLLNKLYTTFDEIIDNYDVYKVETIGDAYMVVSGVPKENGILHAGEIASMSLDLLDVCKTFRIPHKPSTLLKIRAGIHSGAVVAGVVGTKMPRYCLFGDTVNTASRMESTSEALKIQCSSSAYELLEQIGEYVLVCRGNLQVKGKGDMVTYWLEGKKVSVTQKAVTSTSVTLQDANRVSYS</sequence>
<dbReference type="GO" id="GO:0001653">
    <property type="term" value="F:peptide receptor activity"/>
    <property type="evidence" value="ECO:0007669"/>
    <property type="project" value="TreeGrafter"/>
</dbReference>
<dbReference type="PANTHER" id="PTHR11920:SF458">
    <property type="entry name" value="GUANYLATE CYCLASE"/>
    <property type="match status" value="1"/>
</dbReference>
<evidence type="ECO:0000256" key="11">
    <source>
        <dbReference type="ARBA" id="ARBA00023293"/>
    </source>
</evidence>
<dbReference type="EMBL" id="VWYL01009053">
    <property type="protein sequence ID" value="NXR33755.1"/>
    <property type="molecule type" value="Genomic_DNA"/>
</dbReference>
<evidence type="ECO:0000256" key="6">
    <source>
        <dbReference type="ARBA" id="ARBA00022989"/>
    </source>
</evidence>
<dbReference type="Gene3D" id="1.10.510.10">
    <property type="entry name" value="Transferase(Phosphotransferase) domain 1"/>
    <property type="match status" value="1"/>
</dbReference>
<reference evidence="16 17" key="1">
    <citation type="submission" date="2019-09" db="EMBL/GenBank/DDBJ databases">
        <title>Bird 10,000 Genomes (B10K) Project - Family phase.</title>
        <authorList>
            <person name="Zhang G."/>
        </authorList>
    </citation>
    <scope>NUCLEOTIDE SEQUENCE [LARGE SCALE GENOMIC DNA]</scope>
    <source>
        <strain evidence="16">B10K-DU-001-36</strain>
        <tissue evidence="16">Muscle</tissue>
    </source>
</reference>
<dbReference type="FunFam" id="3.30.70.1230:FF:000019">
    <property type="entry name" value="Guanylate cyclase"/>
    <property type="match status" value="1"/>
</dbReference>
<dbReference type="SUPFAM" id="SSF56112">
    <property type="entry name" value="Protein kinase-like (PK-like)"/>
    <property type="match status" value="1"/>
</dbReference>
<evidence type="ECO:0000256" key="9">
    <source>
        <dbReference type="ARBA" id="ARBA00023180"/>
    </source>
</evidence>
<protein>
    <recommendedName>
        <fullName evidence="2 13">Guanylate cyclase</fullName>
        <ecNumber evidence="2 13">4.6.1.2</ecNumber>
    </recommendedName>
</protein>
<dbReference type="PROSITE" id="PS00452">
    <property type="entry name" value="GUANYLATE_CYCLASE_1"/>
    <property type="match status" value="1"/>
</dbReference>
<evidence type="ECO:0000256" key="4">
    <source>
        <dbReference type="ARBA" id="ARBA00022729"/>
    </source>
</evidence>
<dbReference type="SMART" id="SM00044">
    <property type="entry name" value="CYCc"/>
    <property type="match status" value="1"/>
</dbReference>
<comment type="subcellular location">
    <subcellularLocation>
        <location evidence="1">Photoreceptor outer segment membrane</location>
        <topology evidence="1">Single-pass type I membrane protein</topology>
    </subcellularLocation>
</comment>
<evidence type="ECO:0000256" key="12">
    <source>
        <dbReference type="RuleBase" id="RU000405"/>
    </source>
</evidence>
<evidence type="ECO:0000256" key="10">
    <source>
        <dbReference type="ARBA" id="ARBA00023239"/>
    </source>
</evidence>
<keyword evidence="7" id="KW-0472">Membrane</keyword>
<dbReference type="PROSITE" id="PS50011">
    <property type="entry name" value="PROTEIN_KINASE_DOM"/>
    <property type="match status" value="1"/>
</dbReference>
<keyword evidence="6" id="KW-1133">Transmembrane helix</keyword>
<keyword evidence="10 12" id="KW-0456">Lyase</keyword>
<keyword evidence="17" id="KW-1185">Reference proteome</keyword>
<dbReference type="AlphaFoldDB" id="A0A7L2KDZ7"/>
<evidence type="ECO:0000256" key="7">
    <source>
        <dbReference type="ARBA" id="ARBA00023136"/>
    </source>
</evidence>
<dbReference type="InterPro" id="IPR029787">
    <property type="entry name" value="Nucleotide_cyclase"/>
</dbReference>
<dbReference type="GO" id="GO:0004383">
    <property type="term" value="F:guanylate cyclase activity"/>
    <property type="evidence" value="ECO:0007669"/>
    <property type="project" value="UniProtKB-EC"/>
</dbReference>
<evidence type="ECO:0000256" key="8">
    <source>
        <dbReference type="ARBA" id="ARBA00023170"/>
    </source>
</evidence>
<dbReference type="GO" id="GO:0004672">
    <property type="term" value="F:protein kinase activity"/>
    <property type="evidence" value="ECO:0007669"/>
    <property type="project" value="InterPro"/>
</dbReference>
<dbReference type="Pfam" id="PF07701">
    <property type="entry name" value="HNOBA"/>
    <property type="match status" value="1"/>
</dbReference>
<evidence type="ECO:0000256" key="1">
    <source>
        <dbReference type="ARBA" id="ARBA00004451"/>
    </source>
</evidence>
<evidence type="ECO:0000313" key="16">
    <source>
        <dbReference type="EMBL" id="NXR33755.1"/>
    </source>
</evidence>
<evidence type="ECO:0000256" key="13">
    <source>
        <dbReference type="RuleBase" id="RU003431"/>
    </source>
</evidence>
<feature type="domain" description="Guanylate cyclase" evidence="15">
    <location>
        <begin position="385"/>
        <end position="515"/>
    </location>
</feature>
<comment type="caution">
    <text evidence="16">The sequence shown here is derived from an EMBL/GenBank/DDBJ whole genome shotgun (WGS) entry which is preliminary data.</text>
</comment>
<keyword evidence="5" id="KW-0547">Nucleotide-binding</keyword>
<dbReference type="InterPro" id="IPR050401">
    <property type="entry name" value="Cyclic_nucleotide_synthase"/>
</dbReference>
<feature type="non-terminal residue" evidence="16">
    <location>
        <position position="1"/>
    </location>
</feature>
<evidence type="ECO:0000256" key="2">
    <source>
        <dbReference type="ARBA" id="ARBA00012202"/>
    </source>
</evidence>
<evidence type="ECO:0000259" key="14">
    <source>
        <dbReference type="PROSITE" id="PS50011"/>
    </source>
</evidence>
<dbReference type="InterPro" id="IPR011009">
    <property type="entry name" value="Kinase-like_dom_sf"/>
</dbReference>
<organism evidence="16 17">
    <name type="scientific">Zosterops hypoxanthus</name>
    <dbReference type="NCBI Taxonomy" id="2485327"/>
    <lineage>
        <taxon>Eukaryota</taxon>
        <taxon>Metazoa</taxon>
        <taxon>Chordata</taxon>
        <taxon>Craniata</taxon>
        <taxon>Vertebrata</taxon>
        <taxon>Euteleostomi</taxon>
        <taxon>Archelosauria</taxon>
        <taxon>Archosauria</taxon>
        <taxon>Dinosauria</taxon>
        <taxon>Saurischia</taxon>
        <taxon>Theropoda</taxon>
        <taxon>Coelurosauria</taxon>
        <taxon>Aves</taxon>
        <taxon>Neognathae</taxon>
        <taxon>Neoaves</taxon>
        <taxon>Telluraves</taxon>
        <taxon>Australaves</taxon>
        <taxon>Passeriformes</taxon>
        <taxon>Sylvioidea</taxon>
        <taxon>Zosteropidae</taxon>
        <taxon>Zosterops</taxon>
    </lineage>
</organism>
<dbReference type="InterPro" id="IPR011645">
    <property type="entry name" value="HNOB_dom_associated"/>
</dbReference>
<name>A0A7L2KDZ7_9PASS</name>
<dbReference type="OrthoDB" id="302535at2759"/>
<dbReference type="PANTHER" id="PTHR11920">
    <property type="entry name" value="GUANYLYL CYCLASE"/>
    <property type="match status" value="1"/>
</dbReference>
<dbReference type="FunFam" id="1.10.510.10:FF:001214">
    <property type="entry name" value="Guanylate cyclase"/>
    <property type="match status" value="1"/>
</dbReference>
<dbReference type="InterPro" id="IPR018297">
    <property type="entry name" value="A/G_cyclase_CS"/>
</dbReference>
<dbReference type="InterPro" id="IPR001054">
    <property type="entry name" value="A/G_cyclase"/>
</dbReference>
<dbReference type="SUPFAM" id="SSF55073">
    <property type="entry name" value="Nucleotide cyclase"/>
    <property type="match status" value="1"/>
</dbReference>
<dbReference type="GO" id="GO:0005524">
    <property type="term" value="F:ATP binding"/>
    <property type="evidence" value="ECO:0007669"/>
    <property type="project" value="InterPro"/>
</dbReference>
<dbReference type="Proteomes" id="UP000549157">
    <property type="component" value="Unassembled WGS sequence"/>
</dbReference>
<dbReference type="GO" id="GO:0004016">
    <property type="term" value="F:adenylate cyclase activity"/>
    <property type="evidence" value="ECO:0007669"/>
    <property type="project" value="TreeGrafter"/>
</dbReference>
<keyword evidence="8" id="KW-0675">Receptor</keyword>
<comment type="catalytic activity">
    <reaction evidence="13">
        <text>GTP = 3',5'-cyclic GMP + diphosphate</text>
        <dbReference type="Rhea" id="RHEA:13665"/>
        <dbReference type="ChEBI" id="CHEBI:33019"/>
        <dbReference type="ChEBI" id="CHEBI:37565"/>
        <dbReference type="ChEBI" id="CHEBI:57746"/>
        <dbReference type="EC" id="4.6.1.2"/>
    </reaction>
</comment>
<dbReference type="InterPro" id="IPR000719">
    <property type="entry name" value="Prot_kinase_dom"/>
</dbReference>
<feature type="domain" description="Protein kinase" evidence="14">
    <location>
        <begin position="47"/>
        <end position="320"/>
    </location>
</feature>
<keyword evidence="4" id="KW-0732">Signal</keyword>
<feature type="non-terminal residue" evidence="16">
    <location>
        <position position="588"/>
    </location>
</feature>
<dbReference type="CDD" id="cd07302">
    <property type="entry name" value="CHD"/>
    <property type="match status" value="1"/>
</dbReference>
<dbReference type="EC" id="4.6.1.2" evidence="2 13"/>
<accession>A0A7L2KDZ7</accession>
<evidence type="ECO:0000313" key="17">
    <source>
        <dbReference type="Proteomes" id="UP000549157"/>
    </source>
</evidence>
<dbReference type="GO" id="GO:0007168">
    <property type="term" value="P:receptor guanylyl cyclase signaling pathway"/>
    <property type="evidence" value="ECO:0007669"/>
    <property type="project" value="TreeGrafter"/>
</dbReference>
<evidence type="ECO:0000256" key="5">
    <source>
        <dbReference type="ARBA" id="ARBA00022741"/>
    </source>
</evidence>
<dbReference type="Pfam" id="PF07714">
    <property type="entry name" value="PK_Tyr_Ser-Thr"/>
    <property type="match status" value="1"/>
</dbReference>
<dbReference type="GO" id="GO:0005886">
    <property type="term" value="C:plasma membrane"/>
    <property type="evidence" value="ECO:0007669"/>
    <property type="project" value="TreeGrafter"/>
</dbReference>